<comment type="caution">
    <text evidence="1">The sequence shown here is derived from an EMBL/GenBank/DDBJ whole genome shotgun (WGS) entry which is preliminary data.</text>
</comment>
<dbReference type="RefSeq" id="WP_377367865.1">
    <property type="nucleotide sequence ID" value="NZ_JAOTJD010000005.1"/>
</dbReference>
<proteinExistence type="predicted"/>
<reference evidence="1 2" key="1">
    <citation type="submission" date="2022-09" db="EMBL/GenBank/DDBJ databases">
        <title>New species of Phenylobacterium.</title>
        <authorList>
            <person name="Mieszkin S."/>
        </authorList>
    </citation>
    <scope>NUCLEOTIDE SEQUENCE [LARGE SCALE GENOMIC DNA]</scope>
    <source>
        <strain evidence="1 2">HK31-G</strain>
    </source>
</reference>
<dbReference type="Proteomes" id="UP001598130">
    <property type="component" value="Unassembled WGS sequence"/>
</dbReference>
<organism evidence="1 2">
    <name type="scientific">Phenylobacterium ferrooxidans</name>
    <dbReference type="NCBI Taxonomy" id="2982689"/>
    <lineage>
        <taxon>Bacteria</taxon>
        <taxon>Pseudomonadati</taxon>
        <taxon>Pseudomonadota</taxon>
        <taxon>Alphaproteobacteria</taxon>
        <taxon>Caulobacterales</taxon>
        <taxon>Caulobacteraceae</taxon>
        <taxon>Phenylobacterium</taxon>
    </lineage>
</organism>
<protein>
    <submittedName>
        <fullName evidence="1">Uncharacterized protein</fullName>
    </submittedName>
</protein>
<name>A0ABW6CSJ0_9CAUL</name>
<dbReference type="EMBL" id="JAOTJD010000005">
    <property type="protein sequence ID" value="MFD3263157.1"/>
    <property type="molecule type" value="Genomic_DNA"/>
</dbReference>
<accession>A0ABW6CSJ0</accession>
<gene>
    <name evidence="1" type="ORF">OCL97_04145</name>
</gene>
<keyword evidence="2" id="KW-1185">Reference proteome</keyword>
<evidence type="ECO:0000313" key="2">
    <source>
        <dbReference type="Proteomes" id="UP001598130"/>
    </source>
</evidence>
<evidence type="ECO:0000313" key="1">
    <source>
        <dbReference type="EMBL" id="MFD3263157.1"/>
    </source>
</evidence>
<sequence>MGQLSPANAAMIDLDVATAALRTYSSPETLNRLLDAVRAEGRLQGRAEKEAEIGMHLICVGEGTDPQLSVRGHQPAIEAVQALMGDHARTVAELNRVRSDVPARVMYNACDFDEDELREICERGWRTGQVFIIDPAPLSAAHPLNDSVAALIVAQREPLKKKKGERDTEFVKRIVQAYHRAAEENAPPMTAEAFEAFDNHSRPHFGQAPAPAGPVVRYRKDGSAYDAAAGPWRNATMLRDGHPDLVVAFPGDTGTADMVRQARRAGLEPLEIATRQA</sequence>